<dbReference type="Gene3D" id="3.10.450.620">
    <property type="entry name" value="JHP933, nucleotidyltransferase-like core domain"/>
    <property type="match status" value="1"/>
</dbReference>
<dbReference type="Pfam" id="PF08843">
    <property type="entry name" value="AbiEii"/>
    <property type="match status" value="1"/>
</dbReference>
<dbReference type="InterPro" id="IPR014942">
    <property type="entry name" value="AbiEii"/>
</dbReference>
<dbReference type="Proteomes" id="UP000236500">
    <property type="component" value="Unassembled WGS sequence"/>
</dbReference>
<sequence length="328" mass="38960">MYYTLHHDRHAFRDLLESIFNEHDILPEILEKDYYVCLMLQEIATVQREYDVYFKGGTALYKCLKRINRFSEDIDLTFNNEKFVSKTSKSNALKKVTSRYTQLELNTVHPQSVSGSGSRTSVYEYDTLFETGFSRKDSLRRVGTVKVETTAFTTFEPYCAYLMEPIILTLASDSVKQILNVEYNMKPFEMNVMKIERIFVDKLFAVEDYYLGSAGIGRFIEMGKHLYDLIILFELTSIQKLLLESETELHFIVEQKRIEQDLRHEAKTLGKTISNFQYWECLETDWDIEKGYNRMQNVYIFLDEDRRRFEYVLEKCAHIHKWFMENSL</sequence>
<organism evidence="1 2">
    <name type="scientific">Listeria newyorkensis</name>
    <dbReference type="NCBI Taxonomy" id="1497681"/>
    <lineage>
        <taxon>Bacteria</taxon>
        <taxon>Bacillati</taxon>
        <taxon>Bacillota</taxon>
        <taxon>Bacilli</taxon>
        <taxon>Bacillales</taxon>
        <taxon>Listeriaceae</taxon>
        <taxon>Listeria</taxon>
    </lineage>
</organism>
<dbReference type="RefSeq" id="WP_036089013.1">
    <property type="nucleotide sequence ID" value="NZ_BJEY01000013.1"/>
</dbReference>
<evidence type="ECO:0000313" key="2">
    <source>
        <dbReference type="Proteomes" id="UP000236500"/>
    </source>
</evidence>
<keyword evidence="2" id="KW-1185">Reference proteome</keyword>
<evidence type="ECO:0008006" key="3">
    <source>
        <dbReference type="Google" id="ProtNLM"/>
    </source>
</evidence>
<reference evidence="1 2" key="1">
    <citation type="submission" date="2016-11" db="EMBL/GenBank/DDBJ databases">
        <title>Whole Genome Sequence of Listeria newyorkensis.</title>
        <authorList>
            <person name="Frink S."/>
            <person name="Morales C."/>
            <person name="Kiang D."/>
        </authorList>
    </citation>
    <scope>NUCLEOTIDE SEQUENCE [LARGE SCALE GENOMIC DNA]</scope>
    <source>
        <strain evidence="1 2">F1604011-044</strain>
    </source>
</reference>
<accession>A0ABX4XKL5</accession>
<dbReference type="EMBL" id="MPDH01000012">
    <property type="protein sequence ID" value="PNP91051.1"/>
    <property type="molecule type" value="Genomic_DNA"/>
</dbReference>
<name>A0ABX4XKL5_9LIST</name>
<protein>
    <recommendedName>
        <fullName evidence="3">Nucleotidyl transferase AbiEii/AbiGii toxin family protein</fullName>
    </recommendedName>
</protein>
<proteinExistence type="predicted"/>
<evidence type="ECO:0000313" key="1">
    <source>
        <dbReference type="EMBL" id="PNP91051.1"/>
    </source>
</evidence>
<gene>
    <name evidence="1" type="ORF">BMT55_10660</name>
</gene>
<comment type="caution">
    <text evidence="1">The sequence shown here is derived from an EMBL/GenBank/DDBJ whole genome shotgun (WGS) entry which is preliminary data.</text>
</comment>